<proteinExistence type="predicted"/>
<reference evidence="1" key="1">
    <citation type="submission" date="2020-09" db="EMBL/GenBank/DDBJ databases">
        <title>Genome-Enabled Discovery of Anthraquinone Biosynthesis in Senna tora.</title>
        <authorList>
            <person name="Kang S.-H."/>
            <person name="Pandey R.P."/>
            <person name="Lee C.-M."/>
            <person name="Sim J.-S."/>
            <person name="Jeong J.-T."/>
            <person name="Choi B.-S."/>
            <person name="Jung M."/>
            <person name="Ginzburg D."/>
            <person name="Zhao K."/>
            <person name="Won S.Y."/>
            <person name="Oh T.-J."/>
            <person name="Yu Y."/>
            <person name="Kim N.-H."/>
            <person name="Lee O.R."/>
            <person name="Lee T.-H."/>
            <person name="Bashyal P."/>
            <person name="Kim T.-S."/>
            <person name="Lee W.-H."/>
            <person name="Kawkins C."/>
            <person name="Kim C.-K."/>
            <person name="Kim J.S."/>
            <person name="Ahn B.O."/>
            <person name="Rhee S.Y."/>
            <person name="Sohng J.K."/>
        </authorList>
    </citation>
    <scope>NUCLEOTIDE SEQUENCE</scope>
    <source>
        <tissue evidence="1">Leaf</tissue>
    </source>
</reference>
<evidence type="ECO:0000313" key="1">
    <source>
        <dbReference type="EMBL" id="KAF7813116.1"/>
    </source>
</evidence>
<organism evidence="1 2">
    <name type="scientific">Senna tora</name>
    <dbReference type="NCBI Taxonomy" id="362788"/>
    <lineage>
        <taxon>Eukaryota</taxon>
        <taxon>Viridiplantae</taxon>
        <taxon>Streptophyta</taxon>
        <taxon>Embryophyta</taxon>
        <taxon>Tracheophyta</taxon>
        <taxon>Spermatophyta</taxon>
        <taxon>Magnoliopsida</taxon>
        <taxon>eudicotyledons</taxon>
        <taxon>Gunneridae</taxon>
        <taxon>Pentapetalae</taxon>
        <taxon>rosids</taxon>
        <taxon>fabids</taxon>
        <taxon>Fabales</taxon>
        <taxon>Fabaceae</taxon>
        <taxon>Caesalpinioideae</taxon>
        <taxon>Cassia clade</taxon>
        <taxon>Senna</taxon>
    </lineage>
</organism>
<keyword evidence="2" id="KW-1185">Reference proteome</keyword>
<gene>
    <name evidence="1" type="ORF">G2W53_034092</name>
</gene>
<protein>
    <submittedName>
        <fullName evidence="1">Uncharacterized protein</fullName>
    </submittedName>
</protein>
<accession>A0A834T0Q2</accession>
<dbReference type="Proteomes" id="UP000634136">
    <property type="component" value="Unassembled WGS sequence"/>
</dbReference>
<evidence type="ECO:0000313" key="2">
    <source>
        <dbReference type="Proteomes" id="UP000634136"/>
    </source>
</evidence>
<dbReference type="EMBL" id="JAAIUW010000010">
    <property type="protein sequence ID" value="KAF7813116.1"/>
    <property type="molecule type" value="Genomic_DNA"/>
</dbReference>
<dbReference type="AlphaFoldDB" id="A0A834T0Q2"/>
<name>A0A834T0Q2_9FABA</name>
<comment type="caution">
    <text evidence="1">The sequence shown here is derived from an EMBL/GenBank/DDBJ whole genome shotgun (WGS) entry which is preliminary data.</text>
</comment>
<sequence length="71" mass="8183">MADLMEKRKEAKESKIVEEEKWALGFFIIVFHRASLIASLSEGPPRVVENCEKTQLKNFSAPEIYVVSRTR</sequence>